<dbReference type="Proteomes" id="UP000288805">
    <property type="component" value="Unassembled WGS sequence"/>
</dbReference>
<evidence type="ECO:0000313" key="3">
    <source>
        <dbReference type="Proteomes" id="UP000288805"/>
    </source>
</evidence>
<protein>
    <submittedName>
        <fullName evidence="2">Uncharacterized protein</fullName>
    </submittedName>
</protein>
<keyword evidence="1" id="KW-1133">Transmembrane helix</keyword>
<name>A0A438EEJ6_VITVI</name>
<organism evidence="2 3">
    <name type="scientific">Vitis vinifera</name>
    <name type="common">Grape</name>
    <dbReference type="NCBI Taxonomy" id="29760"/>
    <lineage>
        <taxon>Eukaryota</taxon>
        <taxon>Viridiplantae</taxon>
        <taxon>Streptophyta</taxon>
        <taxon>Embryophyta</taxon>
        <taxon>Tracheophyta</taxon>
        <taxon>Spermatophyta</taxon>
        <taxon>Magnoliopsida</taxon>
        <taxon>eudicotyledons</taxon>
        <taxon>Gunneridae</taxon>
        <taxon>Pentapetalae</taxon>
        <taxon>rosids</taxon>
        <taxon>Vitales</taxon>
        <taxon>Vitaceae</taxon>
        <taxon>Viteae</taxon>
        <taxon>Vitis</taxon>
    </lineage>
</organism>
<keyword evidence="1" id="KW-0812">Transmembrane</keyword>
<proteinExistence type="predicted"/>
<reference evidence="2 3" key="1">
    <citation type="journal article" date="2018" name="PLoS Genet.">
        <title>Population sequencing reveals clonal diversity and ancestral inbreeding in the grapevine cultivar Chardonnay.</title>
        <authorList>
            <person name="Roach M.J."/>
            <person name="Johnson D.L."/>
            <person name="Bohlmann J."/>
            <person name="van Vuuren H.J."/>
            <person name="Jones S.J."/>
            <person name="Pretorius I.S."/>
            <person name="Schmidt S.A."/>
            <person name="Borneman A.R."/>
        </authorList>
    </citation>
    <scope>NUCLEOTIDE SEQUENCE [LARGE SCALE GENOMIC DNA]</scope>
    <source>
        <strain evidence="3">cv. Chardonnay</strain>
        <tissue evidence="2">Leaf</tissue>
    </source>
</reference>
<dbReference type="EMBL" id="QGNW01001306">
    <property type="protein sequence ID" value="RVW46236.1"/>
    <property type="molecule type" value="Genomic_DNA"/>
</dbReference>
<gene>
    <name evidence="2" type="ORF">CK203_086700</name>
</gene>
<sequence>MHLSCLCYQIVLNFLEGRKENRVWYNGSYYALGVSLLITHVCISSYILNIVMRDKPTHQRNVLSCLVDFGRHFRFPDAEIARNALQEKDIEPLVP</sequence>
<evidence type="ECO:0000256" key="1">
    <source>
        <dbReference type="SAM" id="Phobius"/>
    </source>
</evidence>
<keyword evidence="1" id="KW-0472">Membrane</keyword>
<feature type="transmembrane region" description="Helical" evidence="1">
    <location>
        <begin position="29"/>
        <end position="51"/>
    </location>
</feature>
<dbReference type="AlphaFoldDB" id="A0A438EEJ6"/>
<comment type="caution">
    <text evidence="2">The sequence shown here is derived from an EMBL/GenBank/DDBJ whole genome shotgun (WGS) entry which is preliminary data.</text>
</comment>
<evidence type="ECO:0000313" key="2">
    <source>
        <dbReference type="EMBL" id="RVW46236.1"/>
    </source>
</evidence>
<accession>A0A438EEJ6</accession>